<reference evidence="1" key="1">
    <citation type="journal article" date="2020" name="bioRxiv">
        <title>Chromosome-level reference genome of the European wasp spider Argiope bruennichi: a resource for studies on range expansion and evolutionary adaptation.</title>
        <authorList>
            <person name="Sheffer M.M."/>
            <person name="Hoppe A."/>
            <person name="Krehenwinkel H."/>
            <person name="Uhl G."/>
            <person name="Kuss A.W."/>
            <person name="Jensen L."/>
            <person name="Jensen C."/>
            <person name="Gillespie R.G."/>
            <person name="Hoff K.J."/>
            <person name="Prost S."/>
        </authorList>
    </citation>
    <scope>NUCLEOTIDE SEQUENCE</scope>
</reference>
<reference evidence="1" key="2">
    <citation type="submission" date="2020-06" db="EMBL/GenBank/DDBJ databases">
        <authorList>
            <person name="Sheffer M."/>
        </authorList>
    </citation>
    <scope>NUCLEOTIDE SEQUENCE</scope>
</reference>
<dbReference type="PANTHER" id="PTHR47331">
    <property type="entry name" value="PHD-TYPE DOMAIN-CONTAINING PROTEIN"/>
    <property type="match status" value="1"/>
</dbReference>
<dbReference type="Proteomes" id="UP000807504">
    <property type="component" value="Unassembled WGS sequence"/>
</dbReference>
<evidence type="ECO:0008006" key="3">
    <source>
        <dbReference type="Google" id="ProtNLM"/>
    </source>
</evidence>
<dbReference type="InterPro" id="IPR021109">
    <property type="entry name" value="Peptidase_aspartic_dom_sf"/>
</dbReference>
<keyword evidence="2" id="KW-1185">Reference proteome</keyword>
<dbReference type="Gene3D" id="2.40.70.10">
    <property type="entry name" value="Acid Proteases"/>
    <property type="match status" value="1"/>
</dbReference>
<dbReference type="AlphaFoldDB" id="A0A8T0FHH4"/>
<comment type="caution">
    <text evidence="1">The sequence shown here is derived from an EMBL/GenBank/DDBJ whole genome shotgun (WGS) entry which is preliminary data.</text>
</comment>
<protein>
    <recommendedName>
        <fullName evidence="3">Peptidase A2 domain-containing protein</fullName>
    </recommendedName>
</protein>
<evidence type="ECO:0000313" key="1">
    <source>
        <dbReference type="EMBL" id="KAF8790426.1"/>
    </source>
</evidence>
<dbReference type="EMBL" id="JABXBU010000011">
    <property type="protein sequence ID" value="KAF8790426.1"/>
    <property type="molecule type" value="Genomic_DNA"/>
</dbReference>
<evidence type="ECO:0000313" key="2">
    <source>
        <dbReference type="Proteomes" id="UP000807504"/>
    </source>
</evidence>
<sequence>MMLDSIIEDRLLAEVEKNYPRKPANFRDRNKKFEKRPLQLNRSSYVKKNKPWRPVNCCYCQTLRHFGVDYPRLPKNMKSKKPLAPIVQVCSELSREKMRTRKVALRNKTSDALIDTGSSVTFLREDISKQIIKPSELSRETIILSGLGKSQVKTKGSFRQDIELDEEKYSLIWHVVPTSYLDLQAIIGSEILEQASLDFAKEGVKFRRREVSSLFKMLSKLKKSELIEVAEELEIDIPSGAKDNYPLAAAAGKDFYVDDILSGTEDLSFAIELQDQLIHLLKSSGMELHKWSSNNPVLLQKVPTSDREYNFDNRNSATLKTLGLQFNPGKDTFSFSVQKIKLWISRIDWDDEVHLNLNREWEKFSSELNQLKNLKVERRVLWSEALKVDLIGFGDASKNAYGCAVYTRIQQLDIWWNGPSFLSSSSWPDFNDDPGVSDGEYLLEGEGTVKNSELNKDSMINLPICNNPSFLECLLKISNNYIKIVRVLSYVFRFVKNLKGAVKTTGPLNAEELNYA</sequence>
<proteinExistence type="predicted"/>
<name>A0A8T0FHH4_ARGBR</name>
<dbReference type="SUPFAM" id="SSF50630">
    <property type="entry name" value="Acid proteases"/>
    <property type="match status" value="1"/>
</dbReference>
<dbReference type="InterPro" id="IPR008042">
    <property type="entry name" value="Retrotrans_Pao"/>
</dbReference>
<gene>
    <name evidence="1" type="ORF">HNY73_005448</name>
</gene>
<organism evidence="1 2">
    <name type="scientific">Argiope bruennichi</name>
    <name type="common">Wasp spider</name>
    <name type="synonym">Aranea bruennichi</name>
    <dbReference type="NCBI Taxonomy" id="94029"/>
    <lineage>
        <taxon>Eukaryota</taxon>
        <taxon>Metazoa</taxon>
        <taxon>Ecdysozoa</taxon>
        <taxon>Arthropoda</taxon>
        <taxon>Chelicerata</taxon>
        <taxon>Arachnida</taxon>
        <taxon>Araneae</taxon>
        <taxon>Araneomorphae</taxon>
        <taxon>Entelegynae</taxon>
        <taxon>Araneoidea</taxon>
        <taxon>Araneidae</taxon>
        <taxon>Argiope</taxon>
    </lineage>
</organism>
<accession>A0A8T0FHH4</accession>
<dbReference type="Pfam" id="PF05380">
    <property type="entry name" value="Peptidase_A17"/>
    <property type="match status" value="1"/>
</dbReference>
<dbReference type="CDD" id="cd00303">
    <property type="entry name" value="retropepsin_like"/>
    <property type="match status" value="1"/>
</dbReference>